<dbReference type="Pfam" id="PF00753">
    <property type="entry name" value="Lactamase_B"/>
    <property type="match status" value="1"/>
</dbReference>
<keyword evidence="2" id="KW-0479">Metal-binding</keyword>
<keyword evidence="3" id="KW-0378">Hydrolase</keyword>
<dbReference type="CDD" id="cd07728">
    <property type="entry name" value="YtnP-like_MBL-fold"/>
    <property type="match status" value="1"/>
</dbReference>
<evidence type="ECO:0000256" key="3">
    <source>
        <dbReference type="ARBA" id="ARBA00022801"/>
    </source>
</evidence>
<dbReference type="PANTHER" id="PTHR42978:SF6">
    <property type="entry name" value="QUORUM-QUENCHING LACTONASE YTNP-RELATED"/>
    <property type="match status" value="1"/>
</dbReference>
<protein>
    <submittedName>
        <fullName evidence="6">Quorum-quenching lactonase YtnP</fullName>
    </submittedName>
</protein>
<dbReference type="Gene3D" id="3.60.15.10">
    <property type="entry name" value="Ribonuclease Z/Hydroxyacylglutathione hydrolase-like"/>
    <property type="match status" value="1"/>
</dbReference>
<keyword evidence="7" id="KW-1185">Reference proteome</keyword>
<organism evidence="6 7">
    <name type="scientific">Oceanobacillus kimchii</name>
    <dbReference type="NCBI Taxonomy" id="746691"/>
    <lineage>
        <taxon>Bacteria</taxon>
        <taxon>Bacillati</taxon>
        <taxon>Bacillota</taxon>
        <taxon>Bacilli</taxon>
        <taxon>Bacillales</taxon>
        <taxon>Bacillaceae</taxon>
        <taxon>Oceanobacillus</taxon>
    </lineage>
</organism>
<proteinExistence type="inferred from homology"/>
<dbReference type="Proteomes" id="UP001275436">
    <property type="component" value="Unassembled WGS sequence"/>
</dbReference>
<dbReference type="InterPro" id="IPR051013">
    <property type="entry name" value="MBL_superfamily_lactonases"/>
</dbReference>
<evidence type="ECO:0000256" key="2">
    <source>
        <dbReference type="ARBA" id="ARBA00022723"/>
    </source>
</evidence>
<comment type="similarity">
    <text evidence="1">Belongs to the metallo-beta-lactamase superfamily.</text>
</comment>
<evidence type="ECO:0000256" key="4">
    <source>
        <dbReference type="ARBA" id="ARBA00022833"/>
    </source>
</evidence>
<dbReference type="InterPro" id="IPR001279">
    <property type="entry name" value="Metallo-B-lactamas"/>
</dbReference>
<keyword evidence="4" id="KW-0862">Zinc</keyword>
<dbReference type="SUPFAM" id="SSF56281">
    <property type="entry name" value="Metallo-hydrolase/oxidoreductase"/>
    <property type="match status" value="1"/>
</dbReference>
<evidence type="ECO:0000313" key="6">
    <source>
        <dbReference type="EMBL" id="GLO66905.1"/>
    </source>
</evidence>
<gene>
    <name evidence="6" type="primary">ytnP</name>
    <name evidence="6" type="ORF">MACH08_26890</name>
</gene>
<reference evidence="6 7" key="1">
    <citation type="submission" date="2023-02" db="EMBL/GenBank/DDBJ databases">
        <title>Oceanobacillus kimchii IFOP_LL358 isolated form Alexandrium catenella lab strain.</title>
        <authorList>
            <person name="Gajardo G."/>
            <person name="Ueki S."/>
            <person name="Maruyama F."/>
        </authorList>
    </citation>
    <scope>NUCLEOTIDE SEQUENCE [LARGE SCALE GENOMIC DNA]</scope>
    <source>
        <strain evidence="6 7">IFOP_LL358</strain>
    </source>
</reference>
<name>A0ABQ5TKA3_9BACI</name>
<dbReference type="PANTHER" id="PTHR42978">
    <property type="entry name" value="QUORUM-QUENCHING LACTONASE YTNP-RELATED-RELATED"/>
    <property type="match status" value="1"/>
</dbReference>
<sequence>MKVETLEIGRAKLTWLNGGVTHLDGGAMFGVVPKSLWSKKYPANEKNQIELRTDPILLQLDGKNILIDSGIGINKLTEKQKRNFGVKEESRVESTLASLNLTVNDIAIILMTHLHYDHACGLTKPVKEGYESVFPHADIYVSQIEWDEMRHPNIRSINSYWEMNWKPITEQVIPFEEEIEILPGLSMIHTGGHSDGHSIIRFKDGDHTFTHMADIMPTNAHQNKLWVLAYDDYPIKSVHQKEKWMKICYKEKSWITFYHDAHYRAIKFNEHGEKMDQVERKWYSYD</sequence>
<evidence type="ECO:0000256" key="1">
    <source>
        <dbReference type="ARBA" id="ARBA00007749"/>
    </source>
</evidence>
<dbReference type="SMART" id="SM00849">
    <property type="entry name" value="Lactamase_B"/>
    <property type="match status" value="1"/>
</dbReference>
<accession>A0ABQ5TKA3</accession>
<feature type="domain" description="Metallo-beta-lactamase" evidence="5">
    <location>
        <begin position="52"/>
        <end position="259"/>
    </location>
</feature>
<evidence type="ECO:0000259" key="5">
    <source>
        <dbReference type="SMART" id="SM00849"/>
    </source>
</evidence>
<dbReference type="InterPro" id="IPR036866">
    <property type="entry name" value="RibonucZ/Hydroxyglut_hydro"/>
</dbReference>
<evidence type="ECO:0000313" key="7">
    <source>
        <dbReference type="Proteomes" id="UP001275436"/>
    </source>
</evidence>
<comment type="caution">
    <text evidence="6">The sequence shown here is derived from an EMBL/GenBank/DDBJ whole genome shotgun (WGS) entry which is preliminary data.</text>
</comment>
<dbReference type="EMBL" id="BSKO01000001">
    <property type="protein sequence ID" value="GLO66905.1"/>
    <property type="molecule type" value="Genomic_DNA"/>
</dbReference>